<dbReference type="Proteomes" id="UP001196413">
    <property type="component" value="Unassembled WGS sequence"/>
</dbReference>
<dbReference type="AlphaFoldDB" id="A0AAD5WG29"/>
<dbReference type="EMBL" id="JAHQIW010006301">
    <property type="protein sequence ID" value="KAJ1368781.1"/>
    <property type="molecule type" value="Genomic_DNA"/>
</dbReference>
<keyword evidence="2" id="KW-1185">Reference proteome</keyword>
<reference evidence="1" key="1">
    <citation type="submission" date="2021-06" db="EMBL/GenBank/DDBJ databases">
        <title>Parelaphostrongylus tenuis whole genome reference sequence.</title>
        <authorList>
            <person name="Garwood T.J."/>
            <person name="Larsen P.A."/>
            <person name="Fountain-Jones N.M."/>
            <person name="Garbe J.R."/>
            <person name="Macchietto M.G."/>
            <person name="Kania S.A."/>
            <person name="Gerhold R.W."/>
            <person name="Richards J.E."/>
            <person name="Wolf T.M."/>
        </authorList>
    </citation>
    <scope>NUCLEOTIDE SEQUENCE</scope>
    <source>
        <strain evidence="1">MNPRO001-30</strain>
        <tissue evidence="1">Meninges</tissue>
    </source>
</reference>
<evidence type="ECO:0000313" key="1">
    <source>
        <dbReference type="EMBL" id="KAJ1368781.1"/>
    </source>
</evidence>
<name>A0AAD5WG29_PARTN</name>
<proteinExistence type="predicted"/>
<protein>
    <submittedName>
        <fullName evidence="1">Uncharacterized protein</fullName>
    </submittedName>
</protein>
<accession>A0AAD5WG29</accession>
<sequence length="53" mass="6004">MDEEERKNVVSLLMWSQGNEGLDDKINPSNEIGPMTGLMYTAKHLKLLHCTKS</sequence>
<evidence type="ECO:0000313" key="2">
    <source>
        <dbReference type="Proteomes" id="UP001196413"/>
    </source>
</evidence>
<comment type="caution">
    <text evidence="1">The sequence shown here is derived from an EMBL/GenBank/DDBJ whole genome shotgun (WGS) entry which is preliminary data.</text>
</comment>
<organism evidence="1 2">
    <name type="scientific">Parelaphostrongylus tenuis</name>
    <name type="common">Meningeal worm</name>
    <dbReference type="NCBI Taxonomy" id="148309"/>
    <lineage>
        <taxon>Eukaryota</taxon>
        <taxon>Metazoa</taxon>
        <taxon>Ecdysozoa</taxon>
        <taxon>Nematoda</taxon>
        <taxon>Chromadorea</taxon>
        <taxon>Rhabditida</taxon>
        <taxon>Rhabditina</taxon>
        <taxon>Rhabditomorpha</taxon>
        <taxon>Strongyloidea</taxon>
        <taxon>Metastrongylidae</taxon>
        <taxon>Parelaphostrongylus</taxon>
    </lineage>
</organism>
<gene>
    <name evidence="1" type="ORF">KIN20_030057</name>
</gene>